<dbReference type="Proteomes" id="UP000249130">
    <property type="component" value="Unassembled WGS sequence"/>
</dbReference>
<keyword evidence="6" id="KW-1185">Reference proteome</keyword>
<dbReference type="SUPFAM" id="SSF46785">
    <property type="entry name" value="Winged helix' DNA-binding domain"/>
    <property type="match status" value="1"/>
</dbReference>
<dbReference type="SUPFAM" id="SSF48008">
    <property type="entry name" value="GntR ligand-binding domain-like"/>
    <property type="match status" value="1"/>
</dbReference>
<dbReference type="AlphaFoldDB" id="A0A327L332"/>
<dbReference type="SMART" id="SM00345">
    <property type="entry name" value="HTH_GNTR"/>
    <property type="match status" value="1"/>
</dbReference>
<dbReference type="Gene3D" id="1.20.120.530">
    <property type="entry name" value="GntR ligand-binding domain-like"/>
    <property type="match status" value="1"/>
</dbReference>
<dbReference type="Gene3D" id="1.10.10.10">
    <property type="entry name" value="Winged helix-like DNA-binding domain superfamily/Winged helix DNA-binding domain"/>
    <property type="match status" value="1"/>
</dbReference>
<dbReference type="PANTHER" id="PTHR43537">
    <property type="entry name" value="TRANSCRIPTIONAL REGULATOR, GNTR FAMILY"/>
    <property type="match status" value="1"/>
</dbReference>
<dbReference type="InterPro" id="IPR036390">
    <property type="entry name" value="WH_DNA-bd_sf"/>
</dbReference>
<dbReference type="InterPro" id="IPR008920">
    <property type="entry name" value="TF_FadR/GntR_C"/>
</dbReference>
<dbReference type="EMBL" id="NPEX01000065">
    <property type="protein sequence ID" value="RAI43902.1"/>
    <property type="molecule type" value="Genomic_DNA"/>
</dbReference>
<dbReference type="PROSITE" id="PS50949">
    <property type="entry name" value="HTH_GNTR"/>
    <property type="match status" value="1"/>
</dbReference>
<keyword evidence="2" id="KW-0238">DNA-binding</keyword>
<evidence type="ECO:0000256" key="3">
    <source>
        <dbReference type="ARBA" id="ARBA00023163"/>
    </source>
</evidence>
<evidence type="ECO:0000256" key="2">
    <source>
        <dbReference type="ARBA" id="ARBA00023125"/>
    </source>
</evidence>
<evidence type="ECO:0000313" key="5">
    <source>
        <dbReference type="EMBL" id="RAI43902.1"/>
    </source>
</evidence>
<reference evidence="5 6" key="1">
    <citation type="submission" date="2017-07" db="EMBL/GenBank/DDBJ databases">
        <title>Draft Genome Sequences of Select Purple Nonsulfur Bacteria.</title>
        <authorList>
            <person name="Lasarre B."/>
            <person name="Mckinlay J.B."/>
        </authorList>
    </citation>
    <scope>NUCLEOTIDE SEQUENCE [LARGE SCALE GENOMIC DNA]</scope>
    <source>
        <strain evidence="5 6">DSM 5909</strain>
    </source>
</reference>
<keyword evidence="1" id="KW-0805">Transcription regulation</keyword>
<dbReference type="InterPro" id="IPR000524">
    <property type="entry name" value="Tscrpt_reg_HTH_GntR"/>
</dbReference>
<dbReference type="InterPro" id="IPR036388">
    <property type="entry name" value="WH-like_DNA-bd_sf"/>
</dbReference>
<sequence length="262" mass="28389">MLAGSRLAGLGSPDSSSMYDSLPSIDVSSLQERVYQSLRQALLTGHFQPGEPISIRKLADSLGTSPMPVREALKRLMAEKVLVQSSNRQIRVTPFDPKLHEEFVRIRMEIEGYAAERAARIHDAGLVDRLREIDAGMVEAAGQSRTAAALAANQAFHFEIYRAAGYPQLVDMIENLWLRTGPFLGTIGRTPVNLATFFGNGHHFHGRAMAAIAARDGRKARRAIALDIRTGTMFLRKVYDPQGTARAVNGGPATPAAGPGSA</sequence>
<name>A0A327L332_9BRAD</name>
<comment type="caution">
    <text evidence="5">The sequence shown here is derived from an EMBL/GenBank/DDBJ whole genome shotgun (WGS) entry which is preliminary data.</text>
</comment>
<protein>
    <recommendedName>
        <fullName evidence="4">HTH gntR-type domain-containing protein</fullName>
    </recommendedName>
</protein>
<feature type="domain" description="HTH gntR-type" evidence="4">
    <location>
        <begin position="28"/>
        <end position="95"/>
    </location>
</feature>
<dbReference type="InterPro" id="IPR011711">
    <property type="entry name" value="GntR_C"/>
</dbReference>
<gene>
    <name evidence="5" type="ORF">CH341_11810</name>
</gene>
<accession>A0A327L332</accession>
<evidence type="ECO:0000313" key="6">
    <source>
        <dbReference type="Proteomes" id="UP000249130"/>
    </source>
</evidence>
<evidence type="ECO:0000256" key="1">
    <source>
        <dbReference type="ARBA" id="ARBA00023015"/>
    </source>
</evidence>
<evidence type="ECO:0000259" key="4">
    <source>
        <dbReference type="PROSITE" id="PS50949"/>
    </source>
</evidence>
<dbReference type="Pfam" id="PF00392">
    <property type="entry name" value="GntR"/>
    <property type="match status" value="1"/>
</dbReference>
<dbReference type="GO" id="GO:0003677">
    <property type="term" value="F:DNA binding"/>
    <property type="evidence" value="ECO:0007669"/>
    <property type="project" value="UniProtKB-KW"/>
</dbReference>
<dbReference type="SMART" id="SM00895">
    <property type="entry name" value="FCD"/>
    <property type="match status" value="1"/>
</dbReference>
<keyword evidence="3" id="KW-0804">Transcription</keyword>
<proteinExistence type="predicted"/>
<dbReference type="Pfam" id="PF07729">
    <property type="entry name" value="FCD"/>
    <property type="match status" value="1"/>
</dbReference>
<dbReference type="GO" id="GO:0003700">
    <property type="term" value="F:DNA-binding transcription factor activity"/>
    <property type="evidence" value="ECO:0007669"/>
    <property type="project" value="InterPro"/>
</dbReference>
<dbReference type="PANTHER" id="PTHR43537:SF39">
    <property type="entry name" value="HTH-TYPE TRANSCRIPTIONAL REGULATOR MCBR"/>
    <property type="match status" value="1"/>
</dbReference>
<dbReference type="OrthoDB" id="9815654at2"/>
<organism evidence="5 6">
    <name type="scientific">Rhodoplanes roseus</name>
    <dbReference type="NCBI Taxonomy" id="29409"/>
    <lineage>
        <taxon>Bacteria</taxon>
        <taxon>Pseudomonadati</taxon>
        <taxon>Pseudomonadota</taxon>
        <taxon>Alphaproteobacteria</taxon>
        <taxon>Hyphomicrobiales</taxon>
        <taxon>Nitrobacteraceae</taxon>
        <taxon>Rhodoplanes</taxon>
    </lineage>
</organism>
<dbReference type="CDD" id="cd07377">
    <property type="entry name" value="WHTH_GntR"/>
    <property type="match status" value="1"/>
</dbReference>